<protein>
    <recommendedName>
        <fullName evidence="15">AAA+ ATPase domain-containing protein</fullName>
    </recommendedName>
</protein>
<dbReference type="GO" id="GO:0006508">
    <property type="term" value="P:proteolysis"/>
    <property type="evidence" value="ECO:0007669"/>
    <property type="project" value="UniProtKB-KW"/>
</dbReference>
<dbReference type="GO" id="GO:0004222">
    <property type="term" value="F:metalloendopeptidase activity"/>
    <property type="evidence" value="ECO:0007669"/>
    <property type="project" value="InterPro"/>
</dbReference>
<dbReference type="SUPFAM" id="SSF140990">
    <property type="entry name" value="FtsH protease domain-like"/>
    <property type="match status" value="1"/>
</dbReference>
<evidence type="ECO:0000256" key="9">
    <source>
        <dbReference type="ARBA" id="ARBA00022946"/>
    </source>
</evidence>
<comment type="subcellular location">
    <subcellularLocation>
        <location evidence="1">Membrane</location>
        <topology evidence="1">Multi-pass membrane protein</topology>
    </subcellularLocation>
</comment>
<reference evidence="16" key="1">
    <citation type="submission" date="2020-10" db="EMBL/GenBank/DDBJ databases">
        <title>Unveiling of a novel bifunctional photoreceptor, Dualchrome1, isolated from a cosmopolitan green alga.</title>
        <authorList>
            <person name="Suzuki S."/>
            <person name="Kawachi M."/>
        </authorList>
    </citation>
    <scope>NUCLEOTIDE SEQUENCE</scope>
    <source>
        <strain evidence="16">NIES 2893</strain>
    </source>
</reference>
<evidence type="ECO:0000256" key="10">
    <source>
        <dbReference type="ARBA" id="ARBA00022989"/>
    </source>
</evidence>
<dbReference type="GO" id="GO:0005524">
    <property type="term" value="F:ATP binding"/>
    <property type="evidence" value="ECO:0007669"/>
    <property type="project" value="UniProtKB-KW"/>
</dbReference>
<dbReference type="GO" id="GO:0016887">
    <property type="term" value="F:ATP hydrolysis activity"/>
    <property type="evidence" value="ECO:0007669"/>
    <property type="project" value="InterPro"/>
</dbReference>
<feature type="coiled-coil region" evidence="12">
    <location>
        <begin position="569"/>
        <end position="603"/>
    </location>
</feature>
<feature type="region of interest" description="Disordered" evidence="13">
    <location>
        <begin position="159"/>
        <end position="188"/>
    </location>
</feature>
<feature type="transmembrane region" description="Helical" evidence="14">
    <location>
        <begin position="441"/>
        <end position="462"/>
    </location>
</feature>
<feature type="domain" description="AAA+ ATPase" evidence="15">
    <location>
        <begin position="1214"/>
        <end position="1358"/>
    </location>
</feature>
<evidence type="ECO:0000256" key="2">
    <source>
        <dbReference type="ARBA" id="ARBA00010044"/>
    </source>
</evidence>
<evidence type="ECO:0000256" key="6">
    <source>
        <dbReference type="ARBA" id="ARBA00022741"/>
    </source>
</evidence>
<feature type="compositionally biased region" description="Low complexity" evidence="13">
    <location>
        <begin position="165"/>
        <end position="179"/>
    </location>
</feature>
<organism evidence="16 17">
    <name type="scientific">Pycnococcus provasolii</name>
    <dbReference type="NCBI Taxonomy" id="41880"/>
    <lineage>
        <taxon>Eukaryota</taxon>
        <taxon>Viridiplantae</taxon>
        <taxon>Chlorophyta</taxon>
        <taxon>Pseudoscourfieldiophyceae</taxon>
        <taxon>Pseudoscourfieldiales</taxon>
        <taxon>Pycnococcaceae</taxon>
        <taxon>Pycnococcus</taxon>
    </lineage>
</organism>
<dbReference type="PROSITE" id="PS00674">
    <property type="entry name" value="AAA"/>
    <property type="match status" value="1"/>
</dbReference>
<evidence type="ECO:0000259" key="15">
    <source>
        <dbReference type="SMART" id="SM00382"/>
    </source>
</evidence>
<dbReference type="InterPro" id="IPR003960">
    <property type="entry name" value="ATPase_AAA_CS"/>
</dbReference>
<dbReference type="EMBL" id="BNJQ01000029">
    <property type="protein sequence ID" value="GHP10347.1"/>
    <property type="molecule type" value="Genomic_DNA"/>
</dbReference>
<comment type="caution">
    <text evidence="16">The sequence shown here is derived from an EMBL/GenBank/DDBJ whole genome shotgun (WGS) entry which is preliminary data.</text>
</comment>
<feature type="region of interest" description="Disordered" evidence="13">
    <location>
        <begin position="1674"/>
        <end position="1698"/>
    </location>
</feature>
<dbReference type="Gene3D" id="1.10.8.60">
    <property type="match status" value="1"/>
</dbReference>
<dbReference type="Pfam" id="PF01434">
    <property type="entry name" value="Peptidase_M41"/>
    <property type="match status" value="1"/>
</dbReference>
<dbReference type="InterPro" id="IPR027417">
    <property type="entry name" value="P-loop_NTPase"/>
</dbReference>
<dbReference type="PANTHER" id="PTHR23076:SF49">
    <property type="entry name" value="ATP-DEPENDENT ZINC METALLOPROTEASE FTSH 7, CHLOROPLASTIC"/>
    <property type="match status" value="1"/>
</dbReference>
<keyword evidence="10 14" id="KW-1133">Transmembrane helix</keyword>
<dbReference type="Pfam" id="PF00004">
    <property type="entry name" value="AAA"/>
    <property type="match status" value="1"/>
</dbReference>
<dbReference type="InterPro" id="IPR000642">
    <property type="entry name" value="Peptidase_M41"/>
</dbReference>
<keyword evidence="4" id="KW-0645">Protease</keyword>
<evidence type="ECO:0000256" key="14">
    <source>
        <dbReference type="SAM" id="Phobius"/>
    </source>
</evidence>
<evidence type="ECO:0000256" key="7">
    <source>
        <dbReference type="ARBA" id="ARBA00022801"/>
    </source>
</evidence>
<accession>A0A830HZM2</accession>
<keyword evidence="9" id="KW-0809">Transit peptide</keyword>
<evidence type="ECO:0000313" key="17">
    <source>
        <dbReference type="Proteomes" id="UP000660262"/>
    </source>
</evidence>
<sequence>MAPASSVPVHARGHTAGQVLVRVPLLVRVHRLACLSQRRCLLVSGSSSTPRRRSSGNQQQTVRALVEGDISTALVPVESPESRLNDADEASCSYATILVPHVVLAIHDTSAEIQDIIEKAVRRCAVLAAMDAEGNSDQANAKAEAKLLYFQTLQRTRGDIDDEQASSSMTTSTSKASSSSRDDDATIDDDDDASLRQARMFVHALLVYGTLGGMALLFINRLRFGAPRRRGPDLRLQAKSAAAELEPKTGKNDQTEDGKYSNLAAVEYAPPPTYTAFQFAVSSGAVPSSPHAFRAALTRRLGDLADTMQGWRYKQDDSVDRLRTLLLDKTMSSSSSATEASKLPADSLMGAAAADVVCAVGVDRADVAAEMANSAMPFVRSQHAATAMQAQAADARASAKKKEMGGALGLACRIAFTDPSVKPSSFVRAPFVKMMYWRTMVVLSSMLTLTVTSMVYFLFFPVLAKVNITAELNALSPSMPNWMAQGANLVFCLLRFCFELILSMVQVTEVIRLLDALFVWRRNSASETSVFRSQTASELLSEGGRAFEQARAAELQTLRELSASAKFRAQATDESKERLSNQIAKLEEALSNIEKRREAMSAKSVAGQRRADDTPQTSIDLTFLAAIAAIFAAAPWIMSTCGSTFNSLYPARRAPTAAATATTTARSTATTATTPTSSTTTTKRVASSSTYALGAVTPEQFDKANLISLPELGKLISVGAASHATYVPTAQMLYTRIRPPTFYAHHPSDTATMPVYTNNRAPIDVDPDAASSAIAWFDDAVRLGQLPKGRTWFAIEGVASSASHSMIPAGDTTGEMRQSYKHARTGCAILPSLAQKSRYNLYAEKHLKKGAGSGYVVRQVPVWIPGGKADLHLAGEMNDGRSTKSLVHSIPPQAQEDGSTVYTWVTGAGHFKDFLPPGSKSSKHYERAKGSGLFGSSSSHARGDGGGGGGSIVGGFGGGGGYIVSTLLTPEAASAGLALTPGAHGAGQFGQFDDATSWLRILQQRGVDVQIDTSQRALEMASTSLNKMPLQRRGTLATVFDVFCQTVSLVIAIVLLTSIIRMIRGPAGGGGLGLGQDTPGGSRTLRTRSRQDQGGGDGATGARRSSAAPFWSYVRLFLMDLKSVIAAGSGLRAKDARRLISSSPRNNLASAVRPSSSSGGGGGVAITGTPAEDGSVPLTRLCDVAGCEEAKAELAEVVDVLMAPERYRDLGARPPKGVLLVGPPGTGKTLLAKAVAGESDASFFYGSGSSFDEVFVGRGAARVRDLFAKARKHAPSVIFLDEIDAVGQKRSSGGGGGGGWETGSSQTLNQLLSEMDGFEGSVDAPVLVIAATNRPEVLDPALKRSGRFDREVAVSPPDAKGRALVLDVRARLSSMRFGRGCDFSEVVRRSWGYTGSDLERTLNEAGLLAARQRRDSVSRDDLLESLTRIIGGIARPSFQVSPFEKEVVARHEVGHALVSVVAAKAVDELNKTEDEDEDGSGSAKLDVADEEHGSVRRPMRRAAALQMVDKISIIPRGVGALGYSANLPPSDESGGLMTLREMKSSLCTCMGGRAAEAACYGRGGVTNGSSDDLQKATNLAQALIGQYGLGEGTGPVALGVDPFGPSGMTPIASAAAEECRALLTRAEEAAMASVVENRALFETLVKLLREREEVEGEELRGCFQDVKVPVEMMRFLSSSSSSSNSDEKQKKKQGPQSD</sequence>
<dbReference type="SMART" id="SM00382">
    <property type="entry name" value="AAA"/>
    <property type="match status" value="1"/>
</dbReference>
<evidence type="ECO:0000256" key="5">
    <source>
        <dbReference type="ARBA" id="ARBA00022692"/>
    </source>
</evidence>
<feature type="region of interest" description="Disordered" evidence="13">
    <location>
        <begin position="1147"/>
        <end position="1171"/>
    </location>
</feature>
<keyword evidence="7" id="KW-0378">Hydrolase</keyword>
<feature type="region of interest" description="Disordered" evidence="13">
    <location>
        <begin position="916"/>
        <end position="946"/>
    </location>
</feature>
<dbReference type="Gene3D" id="3.40.50.300">
    <property type="entry name" value="P-loop containing nucleotide triphosphate hydrolases"/>
    <property type="match status" value="1"/>
</dbReference>
<comment type="similarity">
    <text evidence="3">In the N-terminal section; belongs to the AAA ATPase family.</text>
</comment>
<dbReference type="InterPro" id="IPR003959">
    <property type="entry name" value="ATPase_AAA_core"/>
</dbReference>
<dbReference type="PANTHER" id="PTHR23076">
    <property type="entry name" value="METALLOPROTEASE M41 FTSH"/>
    <property type="match status" value="1"/>
</dbReference>
<keyword evidence="5 14" id="KW-0812">Transmembrane</keyword>
<dbReference type="Pfam" id="PF17862">
    <property type="entry name" value="AAA_lid_3"/>
    <property type="match status" value="1"/>
</dbReference>
<comment type="similarity">
    <text evidence="2">In the C-terminal section; belongs to the peptidase M41 family.</text>
</comment>
<dbReference type="GO" id="GO:0004176">
    <property type="term" value="F:ATP-dependent peptidase activity"/>
    <property type="evidence" value="ECO:0007669"/>
    <property type="project" value="InterPro"/>
</dbReference>
<dbReference type="InterPro" id="IPR037219">
    <property type="entry name" value="Peptidase_M41-like"/>
</dbReference>
<feature type="region of interest" description="Disordered" evidence="13">
    <location>
        <begin position="1070"/>
        <end position="1104"/>
    </location>
</feature>
<dbReference type="FunFam" id="3.40.50.300:FF:000277">
    <property type="entry name" value="ATP-dependent zinc metalloprotease FtsH"/>
    <property type="match status" value="1"/>
</dbReference>
<dbReference type="SUPFAM" id="SSF52540">
    <property type="entry name" value="P-loop containing nucleoside triphosphate hydrolases"/>
    <property type="match status" value="1"/>
</dbReference>
<feature type="transmembrane region" description="Helical" evidence="14">
    <location>
        <begin position="482"/>
        <end position="502"/>
    </location>
</feature>
<name>A0A830HZM2_9CHLO</name>
<feature type="region of interest" description="Disordered" evidence="13">
    <location>
        <begin position="659"/>
        <end position="681"/>
    </location>
</feature>
<evidence type="ECO:0000256" key="11">
    <source>
        <dbReference type="ARBA" id="ARBA00023136"/>
    </source>
</evidence>
<evidence type="ECO:0000313" key="16">
    <source>
        <dbReference type="EMBL" id="GHP10347.1"/>
    </source>
</evidence>
<dbReference type="InterPro" id="IPR041569">
    <property type="entry name" value="AAA_lid_3"/>
</dbReference>
<keyword evidence="12" id="KW-0175">Coiled coil</keyword>
<evidence type="ECO:0000256" key="1">
    <source>
        <dbReference type="ARBA" id="ARBA00004141"/>
    </source>
</evidence>
<evidence type="ECO:0000256" key="4">
    <source>
        <dbReference type="ARBA" id="ARBA00022670"/>
    </source>
</evidence>
<dbReference type="InterPro" id="IPR003593">
    <property type="entry name" value="AAA+_ATPase"/>
</dbReference>
<dbReference type="GO" id="GO:0009535">
    <property type="term" value="C:chloroplast thylakoid membrane"/>
    <property type="evidence" value="ECO:0007669"/>
    <property type="project" value="TreeGrafter"/>
</dbReference>
<gene>
    <name evidence="16" type="ORF">PPROV_000907800</name>
</gene>
<feature type="transmembrane region" description="Helical" evidence="14">
    <location>
        <begin position="200"/>
        <end position="220"/>
    </location>
</feature>
<feature type="region of interest" description="Disordered" evidence="13">
    <location>
        <begin position="1471"/>
        <end position="1497"/>
    </location>
</feature>
<dbReference type="CDD" id="cd19501">
    <property type="entry name" value="RecA-like_FtsH"/>
    <property type="match status" value="1"/>
</dbReference>
<evidence type="ECO:0000256" key="8">
    <source>
        <dbReference type="ARBA" id="ARBA00022840"/>
    </source>
</evidence>
<feature type="transmembrane region" description="Helical" evidence="14">
    <location>
        <begin position="619"/>
        <end position="638"/>
    </location>
</feature>
<dbReference type="Gene3D" id="1.20.58.760">
    <property type="entry name" value="Peptidase M41"/>
    <property type="match status" value="1"/>
</dbReference>
<proteinExistence type="inferred from homology"/>
<keyword evidence="8" id="KW-0067">ATP-binding</keyword>
<keyword evidence="17" id="KW-1185">Reference proteome</keyword>
<evidence type="ECO:0000256" key="3">
    <source>
        <dbReference type="ARBA" id="ARBA00010550"/>
    </source>
</evidence>
<keyword evidence="11 14" id="KW-0472">Membrane</keyword>
<keyword evidence="6" id="KW-0547">Nucleotide-binding</keyword>
<evidence type="ECO:0000256" key="12">
    <source>
        <dbReference type="SAM" id="Coils"/>
    </source>
</evidence>
<evidence type="ECO:0000256" key="13">
    <source>
        <dbReference type="SAM" id="MobiDB-lite"/>
    </source>
</evidence>
<dbReference type="Proteomes" id="UP000660262">
    <property type="component" value="Unassembled WGS sequence"/>
</dbReference>